<gene>
    <name evidence="11" type="primary">cysW</name>
    <name evidence="11" type="ORF">FZ041_11280</name>
</gene>
<keyword evidence="5 9" id="KW-1133">Transmembrane helix</keyword>
<dbReference type="EMBL" id="VTOZ01000026">
    <property type="protein sequence ID" value="TYZ27488.1"/>
    <property type="molecule type" value="Genomic_DNA"/>
</dbReference>
<protein>
    <submittedName>
        <fullName evidence="11">Sulfate ABC transporter permease subunit CysW</fullName>
    </submittedName>
</protein>
<dbReference type="PANTHER" id="PTHR30406:SF1">
    <property type="entry name" value="SULFATE TRANSPORT SYSTEM PERMEASE PROTEIN CYSW"/>
    <property type="match status" value="1"/>
</dbReference>
<feature type="transmembrane region" description="Helical" evidence="9">
    <location>
        <begin position="93"/>
        <end position="117"/>
    </location>
</feature>
<dbReference type="SUPFAM" id="SSF161098">
    <property type="entry name" value="MetI-like"/>
    <property type="match status" value="1"/>
</dbReference>
<evidence type="ECO:0000256" key="7">
    <source>
        <dbReference type="ARBA" id="ARBA00023136"/>
    </source>
</evidence>
<feature type="transmembrane region" description="Helical" evidence="9">
    <location>
        <begin position="129"/>
        <end position="150"/>
    </location>
</feature>
<proteinExistence type="predicted"/>
<reference evidence="11 12" key="1">
    <citation type="submission" date="2019-08" db="EMBL/GenBank/DDBJ databases">
        <title>Selenomonas sp. mPRGC5 and Selenomonas sp. mPRGC8 isolated from ruminal fluid of dairy goat (Capra hircus).</title>
        <authorList>
            <person name="Poothong S."/>
            <person name="Nuengjamnong C."/>
            <person name="Tanasupawat S."/>
        </authorList>
    </citation>
    <scope>NUCLEOTIDE SEQUENCE [LARGE SCALE GENOMIC DNA]</scope>
    <source>
        <strain evidence="12">mPRGC8</strain>
    </source>
</reference>
<dbReference type="CDD" id="cd06261">
    <property type="entry name" value="TM_PBP2"/>
    <property type="match status" value="1"/>
</dbReference>
<dbReference type="InterPro" id="IPR005667">
    <property type="entry name" value="Sulph_transpt2"/>
</dbReference>
<organism evidence="11 12">
    <name type="scientific">Selenomonas caprae</name>
    <dbReference type="NCBI Taxonomy" id="2606905"/>
    <lineage>
        <taxon>Bacteria</taxon>
        <taxon>Bacillati</taxon>
        <taxon>Bacillota</taxon>
        <taxon>Negativicutes</taxon>
        <taxon>Selenomonadales</taxon>
        <taxon>Selenomonadaceae</taxon>
        <taxon>Selenomonas</taxon>
    </lineage>
</organism>
<keyword evidence="4 9" id="KW-0812">Transmembrane</keyword>
<dbReference type="GO" id="GO:0015419">
    <property type="term" value="F:ABC-type sulfate transporter activity"/>
    <property type="evidence" value="ECO:0007669"/>
    <property type="project" value="InterPro"/>
</dbReference>
<evidence type="ECO:0000256" key="4">
    <source>
        <dbReference type="ARBA" id="ARBA00022692"/>
    </source>
</evidence>
<comment type="function">
    <text evidence="8">Part of the ABC transporter complex CysAWTP (TC 3.A.1.6.1) involved in sulfate/thiosulfate import. Probably responsible for the translocation of the substrate across the membrane.</text>
</comment>
<evidence type="ECO:0000259" key="10">
    <source>
        <dbReference type="PROSITE" id="PS50928"/>
    </source>
</evidence>
<evidence type="ECO:0000256" key="9">
    <source>
        <dbReference type="SAM" id="Phobius"/>
    </source>
</evidence>
<comment type="caution">
    <text evidence="11">The sequence shown here is derived from an EMBL/GenBank/DDBJ whole genome shotgun (WGS) entry which is preliminary data.</text>
</comment>
<comment type="subunit">
    <text evidence="2">The complex is composed of two ATP-binding proteins (CysA), two transmembrane proteins (CysT and CysW) and a solute-binding protein (CysP).</text>
</comment>
<dbReference type="Gene3D" id="1.10.3720.10">
    <property type="entry name" value="MetI-like"/>
    <property type="match status" value="1"/>
</dbReference>
<dbReference type="NCBIfam" id="TIGR02140">
    <property type="entry name" value="permease_CysW"/>
    <property type="match status" value="1"/>
</dbReference>
<evidence type="ECO:0000256" key="2">
    <source>
        <dbReference type="ARBA" id="ARBA00011779"/>
    </source>
</evidence>
<evidence type="ECO:0000256" key="1">
    <source>
        <dbReference type="ARBA" id="ARBA00004141"/>
    </source>
</evidence>
<evidence type="ECO:0000256" key="8">
    <source>
        <dbReference type="ARBA" id="ARBA00025323"/>
    </source>
</evidence>
<dbReference type="AlphaFoldDB" id="A0A5D6WKV9"/>
<feature type="transmembrane region" description="Helical" evidence="9">
    <location>
        <begin position="55"/>
        <end position="81"/>
    </location>
</feature>
<keyword evidence="12" id="KW-1185">Reference proteome</keyword>
<comment type="subcellular location">
    <subcellularLocation>
        <location evidence="1">Membrane</location>
        <topology evidence="1">Multi-pass membrane protein</topology>
    </subcellularLocation>
</comment>
<keyword evidence="6" id="KW-0764">Sulfate transport</keyword>
<evidence type="ECO:0000256" key="6">
    <source>
        <dbReference type="ARBA" id="ARBA00023032"/>
    </source>
</evidence>
<evidence type="ECO:0000313" key="12">
    <source>
        <dbReference type="Proteomes" id="UP000322783"/>
    </source>
</evidence>
<feature type="domain" description="ABC transmembrane type-1" evidence="10">
    <location>
        <begin position="55"/>
        <end position="258"/>
    </location>
</feature>
<evidence type="ECO:0000313" key="11">
    <source>
        <dbReference type="EMBL" id="TYZ27488.1"/>
    </source>
</evidence>
<dbReference type="NCBIfam" id="TIGR00969">
    <property type="entry name" value="3a0106s02"/>
    <property type="match status" value="1"/>
</dbReference>
<keyword evidence="3" id="KW-0813">Transport</keyword>
<dbReference type="PANTHER" id="PTHR30406">
    <property type="entry name" value="SULFATE TRANSPORT SYSTEM PERMEASE PROTEIN"/>
    <property type="match status" value="1"/>
</dbReference>
<dbReference type="InterPro" id="IPR035906">
    <property type="entry name" value="MetI-like_sf"/>
</dbReference>
<dbReference type="PROSITE" id="PS50928">
    <property type="entry name" value="ABC_TM1"/>
    <property type="match status" value="1"/>
</dbReference>
<feature type="transmembrane region" description="Helical" evidence="9">
    <location>
        <begin position="237"/>
        <end position="257"/>
    </location>
</feature>
<dbReference type="GO" id="GO:0005886">
    <property type="term" value="C:plasma membrane"/>
    <property type="evidence" value="ECO:0007669"/>
    <property type="project" value="InterPro"/>
</dbReference>
<name>A0A5D6WKV9_9FIRM</name>
<evidence type="ECO:0000256" key="5">
    <source>
        <dbReference type="ARBA" id="ARBA00022989"/>
    </source>
</evidence>
<accession>A0A5D6WKV9</accession>
<evidence type="ECO:0000256" key="3">
    <source>
        <dbReference type="ARBA" id="ARBA00022448"/>
    </source>
</evidence>
<dbReference type="Pfam" id="PF00528">
    <property type="entry name" value="BPD_transp_1"/>
    <property type="match status" value="1"/>
</dbReference>
<keyword evidence="7 9" id="KW-0472">Membrane</keyword>
<dbReference type="RefSeq" id="WP_143102226.1">
    <property type="nucleotide sequence ID" value="NZ_VTOZ01000026.1"/>
</dbReference>
<dbReference type="InterPro" id="IPR011866">
    <property type="entry name" value="CysW_permease"/>
</dbReference>
<dbReference type="Proteomes" id="UP000322783">
    <property type="component" value="Unassembled WGS sequence"/>
</dbReference>
<sequence>MKPHKFSQWGLIGLAAAFLLVMLVLPLVLVASEALAKGWQAYLAALDEPFARKALYLTLEATVAAVLGNTVFGLASAWLLTKYDFRGKAFWSSLLDLPFAISPVVAGLLFVILFGRMSPLYPFLRAEHIAIIFAVPGIILATVFVTFPFITRELVPVMEAQGRSEEEAAATMGASGWTIFRRVTLPNIKWALLYGVILCTARALGEFGAVSVVSGHIRGKTNTLPLHIEILYNEYNFTAAFAVASILVILAVIILILRNLVEWRAKRGLRNGN</sequence>
<dbReference type="InterPro" id="IPR000515">
    <property type="entry name" value="MetI-like"/>
</dbReference>
<feature type="transmembrane region" description="Helical" evidence="9">
    <location>
        <begin position="191"/>
        <end position="217"/>
    </location>
</feature>